<evidence type="ECO:0000256" key="1">
    <source>
        <dbReference type="ARBA" id="ARBA00022536"/>
    </source>
</evidence>
<dbReference type="InParanoid" id="E4XX20"/>
<dbReference type="Proteomes" id="UP000001307">
    <property type="component" value="Unassembled WGS sequence"/>
</dbReference>
<evidence type="ECO:0000256" key="4">
    <source>
        <dbReference type="ARBA" id="ARBA00023157"/>
    </source>
</evidence>
<dbReference type="InterPro" id="IPR000152">
    <property type="entry name" value="EGF-type_Asp/Asn_hydroxyl_site"/>
</dbReference>
<dbReference type="InterPro" id="IPR001881">
    <property type="entry name" value="EGF-like_Ca-bd_dom"/>
</dbReference>
<sequence>MLIRKFGDFIFSQIIMRKILVSYFLIYNNQAMRFSTSFVSSLYAAKIVNHGRNSILDEENEHMRAKRSVGREEIWAGKMLQSLENVKESWKLSFDLKKKAAGALGDEDTNFLTFSNDFMELERSTYFSVDYSATIPVDSWQVVGFEQKKNQTTGASDLTVSWNGQSFVDYRLFSTGGIFIGRNWDDSTEGFIENLEFQTWDFEDECLLEMHDCNGNATCTDLEDLFECSCKPGFEGDGIDCQGRFSALSYQHLYSIMPLFIQANESSILF</sequence>
<protein>
    <recommendedName>
        <fullName evidence="6">EGF-like domain-containing protein</fullName>
    </recommendedName>
</protein>
<dbReference type="OrthoDB" id="9644116at2759"/>
<evidence type="ECO:0000256" key="2">
    <source>
        <dbReference type="ARBA" id="ARBA00022729"/>
    </source>
</evidence>
<comment type="caution">
    <text evidence="5">Lacks conserved residue(s) required for the propagation of feature annotation.</text>
</comment>
<evidence type="ECO:0000313" key="7">
    <source>
        <dbReference type="EMBL" id="CBY14214.1"/>
    </source>
</evidence>
<dbReference type="EMBL" id="FN653263">
    <property type="protein sequence ID" value="CBY14214.1"/>
    <property type="molecule type" value="Genomic_DNA"/>
</dbReference>
<dbReference type="AlphaFoldDB" id="E4XX20"/>
<keyword evidence="4" id="KW-1015">Disulfide bond</keyword>
<accession>E4XX20</accession>
<proteinExistence type="predicted"/>
<feature type="domain" description="EGF-like" evidence="6">
    <location>
        <begin position="202"/>
        <end position="242"/>
    </location>
</feature>
<dbReference type="InterPro" id="IPR000742">
    <property type="entry name" value="EGF"/>
</dbReference>
<evidence type="ECO:0000256" key="3">
    <source>
        <dbReference type="ARBA" id="ARBA00022737"/>
    </source>
</evidence>
<keyword evidence="8" id="KW-1185">Reference proteome</keyword>
<keyword evidence="1 5" id="KW-0245">EGF-like domain</keyword>
<keyword evidence="2" id="KW-0732">Signal</keyword>
<name>E4XX20_OIKDI</name>
<dbReference type="PROSITE" id="PS01186">
    <property type="entry name" value="EGF_2"/>
    <property type="match status" value="1"/>
</dbReference>
<dbReference type="PROSITE" id="PS50026">
    <property type="entry name" value="EGF_3"/>
    <property type="match status" value="1"/>
</dbReference>
<dbReference type="Pfam" id="PF12947">
    <property type="entry name" value="EGF_3"/>
    <property type="match status" value="1"/>
</dbReference>
<evidence type="ECO:0000259" key="6">
    <source>
        <dbReference type="PROSITE" id="PS50026"/>
    </source>
</evidence>
<dbReference type="PROSITE" id="PS00010">
    <property type="entry name" value="ASX_HYDROXYL"/>
    <property type="match status" value="1"/>
</dbReference>
<evidence type="ECO:0000313" key="8">
    <source>
        <dbReference type="Proteomes" id="UP000001307"/>
    </source>
</evidence>
<gene>
    <name evidence="7" type="ORF">GSOID_T00007199001</name>
</gene>
<dbReference type="InterPro" id="IPR024731">
    <property type="entry name" value="NELL2-like_EGF"/>
</dbReference>
<reference evidence="7" key="1">
    <citation type="journal article" date="2010" name="Science">
        <title>Plasticity of animal genome architecture unmasked by rapid evolution of a pelagic tunicate.</title>
        <authorList>
            <person name="Denoeud F."/>
            <person name="Henriet S."/>
            <person name="Mungpakdee S."/>
            <person name="Aury J.M."/>
            <person name="Da Silva C."/>
            <person name="Brinkmann H."/>
            <person name="Mikhaleva J."/>
            <person name="Olsen L.C."/>
            <person name="Jubin C."/>
            <person name="Canestro C."/>
            <person name="Bouquet J.M."/>
            <person name="Danks G."/>
            <person name="Poulain J."/>
            <person name="Campsteijn C."/>
            <person name="Adamski M."/>
            <person name="Cross I."/>
            <person name="Yadetie F."/>
            <person name="Muffato M."/>
            <person name="Louis A."/>
            <person name="Butcher S."/>
            <person name="Tsagkogeorga G."/>
            <person name="Konrad A."/>
            <person name="Singh S."/>
            <person name="Jensen M.F."/>
            <person name="Cong E.H."/>
            <person name="Eikeseth-Otteraa H."/>
            <person name="Noel B."/>
            <person name="Anthouard V."/>
            <person name="Porcel B.M."/>
            <person name="Kachouri-Lafond R."/>
            <person name="Nishino A."/>
            <person name="Ugolini M."/>
            <person name="Chourrout P."/>
            <person name="Nishida H."/>
            <person name="Aasland R."/>
            <person name="Huzurbazar S."/>
            <person name="Westhof E."/>
            <person name="Delsuc F."/>
            <person name="Lehrach H."/>
            <person name="Reinhardt R."/>
            <person name="Weissenbach J."/>
            <person name="Roy S.W."/>
            <person name="Artiguenave F."/>
            <person name="Postlethwait J.H."/>
            <person name="Manak J.R."/>
            <person name="Thompson E.M."/>
            <person name="Jaillon O."/>
            <person name="Du Pasquier L."/>
            <person name="Boudinot P."/>
            <person name="Liberles D.A."/>
            <person name="Volff J.N."/>
            <person name="Philippe H."/>
            <person name="Lenhard B."/>
            <person name="Roest Crollius H."/>
            <person name="Wincker P."/>
            <person name="Chourrout D."/>
        </authorList>
    </citation>
    <scope>NUCLEOTIDE SEQUENCE [LARGE SCALE GENOMIC DNA]</scope>
</reference>
<dbReference type="SMART" id="SM00181">
    <property type="entry name" value="EGF"/>
    <property type="match status" value="1"/>
</dbReference>
<keyword evidence="3" id="KW-0677">Repeat</keyword>
<dbReference type="SMART" id="SM00179">
    <property type="entry name" value="EGF_CA"/>
    <property type="match status" value="1"/>
</dbReference>
<dbReference type="Gene3D" id="2.10.25.10">
    <property type="entry name" value="Laminin"/>
    <property type="match status" value="1"/>
</dbReference>
<dbReference type="SUPFAM" id="SSF57196">
    <property type="entry name" value="EGF/Laminin"/>
    <property type="match status" value="1"/>
</dbReference>
<evidence type="ECO:0000256" key="5">
    <source>
        <dbReference type="PROSITE-ProRule" id="PRU00076"/>
    </source>
</evidence>
<dbReference type="GO" id="GO:0005509">
    <property type="term" value="F:calcium ion binding"/>
    <property type="evidence" value="ECO:0007669"/>
    <property type="project" value="InterPro"/>
</dbReference>
<organism evidence="7">
    <name type="scientific">Oikopleura dioica</name>
    <name type="common">Tunicate</name>
    <dbReference type="NCBI Taxonomy" id="34765"/>
    <lineage>
        <taxon>Eukaryota</taxon>
        <taxon>Metazoa</taxon>
        <taxon>Chordata</taxon>
        <taxon>Tunicata</taxon>
        <taxon>Appendicularia</taxon>
        <taxon>Copelata</taxon>
        <taxon>Oikopleuridae</taxon>
        <taxon>Oikopleura</taxon>
    </lineage>
</organism>
<dbReference type="CDD" id="cd00054">
    <property type="entry name" value="EGF_CA"/>
    <property type="match status" value="1"/>
</dbReference>
<dbReference type="FunFam" id="2.10.25.10:FF:000038">
    <property type="entry name" value="Fibrillin 2"/>
    <property type="match status" value="1"/>
</dbReference>